<dbReference type="RefSeq" id="WP_049050004.1">
    <property type="nucleotide sequence ID" value="NZ_JAKMUT010000002.1"/>
</dbReference>
<dbReference type="Gene3D" id="3.40.50.150">
    <property type="entry name" value="Vaccinia Virus protein VP39"/>
    <property type="match status" value="1"/>
</dbReference>
<reference evidence="1" key="1">
    <citation type="submission" date="2022-02" db="EMBL/GenBank/DDBJ databases">
        <title>Corynebacterium sp. from urogenital microbiome.</title>
        <authorList>
            <person name="Cappelli E.A."/>
            <person name="Ribeiro T.G."/>
            <person name="Peixe L."/>
        </authorList>
    </citation>
    <scope>NUCLEOTIDE SEQUENCE</scope>
    <source>
        <strain evidence="1">C8Ua_174</strain>
    </source>
</reference>
<accession>A0A9X3LJG2</accession>
<organism evidence="1 2">
    <name type="scientific">Corynebacterium evansiae</name>
    <dbReference type="NCBI Taxonomy" id="2913499"/>
    <lineage>
        <taxon>Bacteria</taxon>
        <taxon>Bacillati</taxon>
        <taxon>Actinomycetota</taxon>
        <taxon>Actinomycetes</taxon>
        <taxon>Mycobacteriales</taxon>
        <taxon>Corynebacteriaceae</taxon>
        <taxon>Corynebacterium</taxon>
    </lineage>
</organism>
<evidence type="ECO:0000313" key="2">
    <source>
        <dbReference type="Proteomes" id="UP001146469"/>
    </source>
</evidence>
<dbReference type="PANTHER" id="PTHR43667:SF2">
    <property type="entry name" value="FATTY ACID C-METHYL TRANSFERASE"/>
    <property type="match status" value="1"/>
</dbReference>
<dbReference type="AlphaFoldDB" id="A0A9X3LJG2"/>
<dbReference type="GO" id="GO:0008168">
    <property type="term" value="F:methyltransferase activity"/>
    <property type="evidence" value="ECO:0007669"/>
    <property type="project" value="UniProtKB-KW"/>
</dbReference>
<dbReference type="PANTHER" id="PTHR43667">
    <property type="entry name" value="CYCLOPROPANE-FATTY-ACYL-PHOSPHOLIPID SYNTHASE"/>
    <property type="match status" value="1"/>
</dbReference>
<dbReference type="Proteomes" id="UP001146469">
    <property type="component" value="Unassembled WGS sequence"/>
</dbReference>
<comment type="caution">
    <text evidence="1">The sequence shown here is derived from an EMBL/GenBank/DDBJ whole genome shotgun (WGS) entry which is preliminary data.</text>
</comment>
<dbReference type="InterPro" id="IPR050723">
    <property type="entry name" value="CFA/CMAS"/>
</dbReference>
<dbReference type="InterPro" id="IPR029063">
    <property type="entry name" value="SAM-dependent_MTases_sf"/>
</dbReference>
<evidence type="ECO:0000313" key="1">
    <source>
        <dbReference type="EMBL" id="MCZ9289007.1"/>
    </source>
</evidence>
<protein>
    <submittedName>
        <fullName evidence="1">Class I SAM-dependent methyltransferase</fullName>
        <ecNumber evidence="1">2.1.1.-</ecNumber>
    </submittedName>
</protein>
<gene>
    <name evidence="1" type="ORF">L8V00_02115</name>
</gene>
<keyword evidence="2" id="KW-1185">Reference proteome</keyword>
<dbReference type="GO" id="GO:0032259">
    <property type="term" value="P:methylation"/>
    <property type="evidence" value="ECO:0007669"/>
    <property type="project" value="UniProtKB-KW"/>
</dbReference>
<dbReference type="EMBL" id="JAKMUT010000002">
    <property type="protein sequence ID" value="MCZ9289007.1"/>
    <property type="molecule type" value="Genomic_DNA"/>
</dbReference>
<sequence>MTSPYIDEERWPRLVAAPQSRFMGRRAEAVTTRMEALLSSHGIALDAGSVPHMVVRDGQVIDRVVAEGWLGLAEGYMAGEWSAEPLPEVLGALMDQPFEGKFGEFFARRTPKRRGPAPGELPEALVELYAGATRATGAAQFSSASRTSAHEDGIDFTWFGEPDPVERLDLDDAQRRRITTMLDEAEVGPGDRVLEMPSSGGQLAVQAAKRGARVDVLTSDEDHADAVRARVHTAGVGGAVNVEVIAGPVPSPRQWSGRYEAIFSVERMETLGLGGLSHYLKAVDRMLSDDGLAVIQSIIATDEMRETARESLDVMRAYVWPALEYPTVQQVREAAAEHTQLTVVAENNLSAHLRATLPLWRANFLSRERQAAAAGFDPVFRHLWDYQLALHEALATSEDIGCVQFVLAPK</sequence>
<proteinExistence type="predicted"/>
<name>A0A9X3LJG2_9CORY</name>
<dbReference type="Pfam" id="PF02353">
    <property type="entry name" value="CMAS"/>
    <property type="match status" value="1"/>
</dbReference>
<keyword evidence="1" id="KW-0489">Methyltransferase</keyword>
<dbReference type="SUPFAM" id="SSF53335">
    <property type="entry name" value="S-adenosyl-L-methionine-dependent methyltransferases"/>
    <property type="match status" value="1"/>
</dbReference>
<dbReference type="EC" id="2.1.1.-" evidence="1"/>
<keyword evidence="1" id="KW-0808">Transferase</keyword>